<dbReference type="RefSeq" id="WP_198574593.1">
    <property type="nucleotide sequence ID" value="NZ_JADWOX010000001.1"/>
</dbReference>
<reference evidence="2 3" key="1">
    <citation type="submission" date="2020-11" db="EMBL/GenBank/DDBJ databases">
        <title>genome sequence of strain KACC 18849.</title>
        <authorList>
            <person name="Gao J."/>
            <person name="Zhang X."/>
        </authorList>
    </citation>
    <scope>NUCLEOTIDE SEQUENCE [LARGE SCALE GENOMIC DNA]</scope>
    <source>
        <strain evidence="2 3">KACC 18849</strain>
    </source>
</reference>
<dbReference type="EMBL" id="JADWOX010000001">
    <property type="protein sequence ID" value="MBI1682675.1"/>
    <property type="molecule type" value="Genomic_DNA"/>
</dbReference>
<gene>
    <name evidence="2" type="ORF">I4Q42_03240</name>
</gene>
<comment type="caution">
    <text evidence="2">The sequence shown here is derived from an EMBL/GenBank/DDBJ whole genome shotgun (WGS) entry which is preliminary data.</text>
</comment>
<evidence type="ECO:0000313" key="3">
    <source>
        <dbReference type="Proteomes" id="UP000639859"/>
    </source>
</evidence>
<sequence>MARAVDPEKRKADLVIRLKLFTTNVTTYGYAIMGASFIDPYIKGAGFKTASYVGIGLAIVFHLLAWYAAPHGEKS</sequence>
<keyword evidence="1" id="KW-1133">Transmembrane helix</keyword>
<organism evidence="2 3">
    <name type="scientific">Caulobacter hibisci</name>
    <dbReference type="NCBI Taxonomy" id="2035993"/>
    <lineage>
        <taxon>Bacteria</taxon>
        <taxon>Pseudomonadati</taxon>
        <taxon>Pseudomonadota</taxon>
        <taxon>Alphaproteobacteria</taxon>
        <taxon>Caulobacterales</taxon>
        <taxon>Caulobacteraceae</taxon>
        <taxon>Caulobacter</taxon>
    </lineage>
</organism>
<dbReference type="Proteomes" id="UP000639859">
    <property type="component" value="Unassembled WGS sequence"/>
</dbReference>
<name>A0ABS0SSQ0_9CAUL</name>
<evidence type="ECO:0000256" key="1">
    <source>
        <dbReference type="SAM" id="Phobius"/>
    </source>
</evidence>
<protein>
    <submittedName>
        <fullName evidence="2">Uncharacterized protein</fullName>
    </submittedName>
</protein>
<feature type="transmembrane region" description="Helical" evidence="1">
    <location>
        <begin position="20"/>
        <end position="38"/>
    </location>
</feature>
<keyword evidence="3" id="KW-1185">Reference proteome</keyword>
<evidence type="ECO:0000313" key="2">
    <source>
        <dbReference type="EMBL" id="MBI1682675.1"/>
    </source>
</evidence>
<accession>A0ABS0SSQ0</accession>
<proteinExistence type="predicted"/>
<keyword evidence="1" id="KW-0472">Membrane</keyword>
<feature type="transmembrane region" description="Helical" evidence="1">
    <location>
        <begin position="50"/>
        <end position="69"/>
    </location>
</feature>
<keyword evidence="1" id="KW-0812">Transmembrane</keyword>